<evidence type="ECO:0000313" key="9">
    <source>
        <dbReference type="EMBL" id="HAT1584130.1"/>
    </source>
</evidence>
<keyword evidence="4 7" id="KW-0812">Transmembrane</keyword>
<feature type="transmembrane region" description="Helical" evidence="7">
    <location>
        <begin position="245"/>
        <end position="271"/>
    </location>
</feature>
<keyword evidence="3" id="KW-0997">Cell inner membrane</keyword>
<dbReference type="SUPFAM" id="SSF161098">
    <property type="entry name" value="MetI-like"/>
    <property type="match status" value="1"/>
</dbReference>
<evidence type="ECO:0000256" key="5">
    <source>
        <dbReference type="ARBA" id="ARBA00022989"/>
    </source>
</evidence>
<evidence type="ECO:0000256" key="4">
    <source>
        <dbReference type="ARBA" id="ARBA00022692"/>
    </source>
</evidence>
<comment type="subcellular location">
    <subcellularLocation>
        <location evidence="1">Cell inner membrane</location>
        <topology evidence="1">Multi-pass membrane protein</topology>
    </subcellularLocation>
    <subcellularLocation>
        <location evidence="7">Cell membrane</location>
        <topology evidence="7">Multi-pass membrane protein</topology>
    </subcellularLocation>
</comment>
<organism evidence="9">
    <name type="scientific">Citrobacter farmeri</name>
    <dbReference type="NCBI Taxonomy" id="67824"/>
    <lineage>
        <taxon>Bacteria</taxon>
        <taxon>Pseudomonadati</taxon>
        <taxon>Pseudomonadota</taxon>
        <taxon>Gammaproteobacteria</taxon>
        <taxon>Enterobacterales</taxon>
        <taxon>Enterobacteriaceae</taxon>
        <taxon>Citrobacter</taxon>
    </lineage>
</organism>
<feature type="transmembrane region" description="Helical" evidence="7">
    <location>
        <begin position="356"/>
        <end position="382"/>
    </location>
</feature>
<gene>
    <name evidence="9" type="ORF">I8Y00_000427</name>
</gene>
<dbReference type="KEGG" id="cfar:CI104_16750"/>
<feature type="transmembrane region" description="Helical" evidence="7">
    <location>
        <begin position="105"/>
        <end position="126"/>
    </location>
</feature>
<feature type="transmembrane region" description="Helical" evidence="7">
    <location>
        <begin position="327"/>
        <end position="350"/>
    </location>
</feature>
<name>A0A8H9NRR9_9ENTR</name>
<dbReference type="InterPro" id="IPR035906">
    <property type="entry name" value="MetI-like_sf"/>
</dbReference>
<dbReference type="GeneID" id="92972568"/>
<dbReference type="CDD" id="cd06261">
    <property type="entry name" value="TM_PBP2"/>
    <property type="match status" value="1"/>
</dbReference>
<feature type="domain" description="ABC transmembrane type-1" evidence="8">
    <location>
        <begin position="180"/>
        <end position="375"/>
    </location>
</feature>
<dbReference type="PANTHER" id="PTHR30177:SF30">
    <property type="entry name" value="GLYCINE BETAINE UPTAKE SYSTEM PERMEASE PROTEIN YEHY"/>
    <property type="match status" value="1"/>
</dbReference>
<dbReference type="EMBL" id="DACSDU010000001">
    <property type="protein sequence ID" value="HAT1584130.1"/>
    <property type="molecule type" value="Genomic_DNA"/>
</dbReference>
<feature type="transmembrane region" description="Helical" evidence="7">
    <location>
        <begin position="75"/>
        <end position="93"/>
    </location>
</feature>
<dbReference type="PANTHER" id="PTHR30177">
    <property type="entry name" value="GLYCINE BETAINE/L-PROLINE TRANSPORT SYSTEM PERMEASE PROTEIN PROW"/>
    <property type="match status" value="1"/>
</dbReference>
<evidence type="ECO:0000259" key="8">
    <source>
        <dbReference type="PROSITE" id="PS50928"/>
    </source>
</evidence>
<accession>A0A8H9NRR9</accession>
<dbReference type="GO" id="GO:0031460">
    <property type="term" value="P:glycine betaine transport"/>
    <property type="evidence" value="ECO:0007669"/>
    <property type="project" value="TreeGrafter"/>
</dbReference>
<reference evidence="9" key="1">
    <citation type="journal article" date="2018" name="Genome Biol.">
        <title>SKESA: strategic k-mer extension for scrupulous assemblies.</title>
        <authorList>
            <person name="Souvorov A."/>
            <person name="Agarwala R."/>
            <person name="Lipman D.J."/>
        </authorList>
    </citation>
    <scope>NUCLEOTIDE SEQUENCE</scope>
    <source>
        <strain evidence="9">YDC697-2</strain>
    </source>
</reference>
<keyword evidence="2 7" id="KW-0813">Transport</keyword>
<evidence type="ECO:0000256" key="6">
    <source>
        <dbReference type="ARBA" id="ARBA00023136"/>
    </source>
</evidence>
<evidence type="ECO:0000256" key="3">
    <source>
        <dbReference type="ARBA" id="ARBA00022519"/>
    </source>
</evidence>
<dbReference type="InterPro" id="IPR051204">
    <property type="entry name" value="ABC_transp_perm/SBD"/>
</dbReference>
<dbReference type="PROSITE" id="PS50928">
    <property type="entry name" value="ABC_TM1"/>
    <property type="match status" value="1"/>
</dbReference>
<keyword evidence="5 7" id="KW-1133">Transmembrane helix</keyword>
<comment type="similarity">
    <text evidence="7">Belongs to the binding-protein-dependent transport system permease family.</text>
</comment>
<dbReference type="Gene3D" id="1.10.3720.10">
    <property type="entry name" value="MetI-like"/>
    <property type="match status" value="1"/>
</dbReference>
<protein>
    <submittedName>
        <fullName evidence="9">ABC transporter permease</fullName>
    </submittedName>
</protein>
<comment type="caution">
    <text evidence="9">The sequence shown here is derived from an EMBL/GenBank/DDBJ whole genome shotgun (WGS) entry which is preliminary data.</text>
</comment>
<feature type="transmembrane region" description="Helical" evidence="7">
    <location>
        <begin position="138"/>
        <end position="160"/>
    </location>
</feature>
<reference evidence="9" key="2">
    <citation type="submission" date="2020-11" db="EMBL/GenBank/DDBJ databases">
        <authorList>
            <consortium name="NCBI Pathogen Detection Project"/>
        </authorList>
    </citation>
    <scope>NUCLEOTIDE SEQUENCE</scope>
    <source>
        <strain evidence="9">YDC697-2</strain>
    </source>
</reference>
<dbReference type="Pfam" id="PF00528">
    <property type="entry name" value="BPD_transp_1"/>
    <property type="match status" value="1"/>
</dbReference>
<proteinExistence type="inferred from homology"/>
<feature type="transmembrane region" description="Helical" evidence="7">
    <location>
        <begin position="180"/>
        <end position="206"/>
    </location>
</feature>
<dbReference type="GO" id="GO:0055085">
    <property type="term" value="P:transmembrane transport"/>
    <property type="evidence" value="ECO:0007669"/>
    <property type="project" value="InterPro"/>
</dbReference>
<evidence type="ECO:0000256" key="2">
    <source>
        <dbReference type="ARBA" id="ARBA00022448"/>
    </source>
</evidence>
<dbReference type="InterPro" id="IPR000515">
    <property type="entry name" value="MetI-like"/>
</dbReference>
<dbReference type="Proteomes" id="UP000864563">
    <property type="component" value="Unassembled WGS sequence"/>
</dbReference>
<dbReference type="GO" id="GO:0005886">
    <property type="term" value="C:plasma membrane"/>
    <property type="evidence" value="ECO:0007669"/>
    <property type="project" value="UniProtKB-SubCell"/>
</dbReference>
<evidence type="ECO:0000256" key="7">
    <source>
        <dbReference type="RuleBase" id="RU363032"/>
    </source>
</evidence>
<sequence length="388" mass="40998">MGDVSKVSIQRVLLLLVVLSAAAVALPFVNYAPNRLVSGEGRQLWTLWPGSVSMLTGAGCVLLTLCFVPGRKGALCTLMVVQLLIILMLWSVGKAATQLAETGTPLARTSVGSGLWLWLALGLLACSDAIRRITAQPLWRWVLHAQMAIIPVALLLMGTFDDLSLLKEYVNRQDVFDDALAQHLTLLLGTVLPALAIGIPLGIWCYFSTSRQGPVFTVLNVIQTIPSVALFGLLIAPLAGLVNAFPWLATVGVAGTGLTPALIALVLYALLPLVRGVVAGLNQVPRDVLESARAMGMSTAQRFLHVQLPLALPVFLRSLRVVMVQTVGMAVIAALIGAGGFGALVFQGLLSSAVDLVLLGVIPVIALAVLIDALFDLGIALLKVTHHD</sequence>
<dbReference type="AlphaFoldDB" id="A0A8H9NRR9"/>
<keyword evidence="3" id="KW-1003">Cell membrane</keyword>
<dbReference type="OrthoDB" id="9801163at2"/>
<feature type="transmembrane region" description="Helical" evidence="7">
    <location>
        <begin position="12"/>
        <end position="33"/>
    </location>
</feature>
<keyword evidence="6 7" id="KW-0472">Membrane</keyword>
<evidence type="ECO:0000256" key="1">
    <source>
        <dbReference type="ARBA" id="ARBA00004429"/>
    </source>
</evidence>
<feature type="transmembrane region" description="Helical" evidence="7">
    <location>
        <begin position="218"/>
        <end position="239"/>
    </location>
</feature>
<dbReference type="RefSeq" id="WP_042318010.1">
    <property type="nucleotide sequence ID" value="NZ_CABMNX010000001.1"/>
</dbReference>
<feature type="transmembrane region" description="Helical" evidence="7">
    <location>
        <begin position="45"/>
        <end position="68"/>
    </location>
</feature>